<dbReference type="RefSeq" id="XP_025354408.1">
    <property type="nucleotide sequence ID" value="XM_025499206.1"/>
</dbReference>
<dbReference type="Proteomes" id="UP000245771">
    <property type="component" value="Unassembled WGS sequence"/>
</dbReference>
<evidence type="ECO:0000256" key="1">
    <source>
        <dbReference type="SAM" id="MobiDB-lite"/>
    </source>
</evidence>
<keyword evidence="3" id="KW-1185">Reference proteome</keyword>
<feature type="compositionally biased region" description="Polar residues" evidence="1">
    <location>
        <begin position="11"/>
        <end position="21"/>
    </location>
</feature>
<proteinExistence type="predicted"/>
<feature type="region of interest" description="Disordered" evidence="1">
    <location>
        <begin position="1"/>
        <end position="77"/>
    </location>
</feature>
<feature type="compositionally biased region" description="Polar residues" evidence="1">
    <location>
        <begin position="132"/>
        <end position="143"/>
    </location>
</feature>
<gene>
    <name evidence="2" type="ORF">FA14DRAFT_161634</name>
</gene>
<evidence type="ECO:0000313" key="3">
    <source>
        <dbReference type="Proteomes" id="UP000245771"/>
    </source>
</evidence>
<dbReference type="GeneID" id="37020987"/>
<feature type="compositionally biased region" description="Basic and acidic residues" evidence="1">
    <location>
        <begin position="1"/>
        <end position="10"/>
    </location>
</feature>
<sequence>MTRAKERESTNAEGSASSTQRLDPALFAASFSKPAFADSTSTSTNDEEGQTKEQARQKAKRKGGIVKDKDGQSIRRLNDGRTTVRVLEKRKFDDPSIERIEDIVRRPEAVDSSQSLPTAKARKFKKDRLGLNGTQDSLPSTSRALKPKS</sequence>
<dbReference type="OrthoDB" id="2554945at2759"/>
<feature type="compositionally biased region" description="Basic and acidic residues" evidence="1">
    <location>
        <begin position="65"/>
        <end position="77"/>
    </location>
</feature>
<dbReference type="EMBL" id="KZ819604">
    <property type="protein sequence ID" value="PWN34106.1"/>
    <property type="molecule type" value="Genomic_DNA"/>
</dbReference>
<organism evidence="2 3">
    <name type="scientific">Meira miltonrushii</name>
    <dbReference type="NCBI Taxonomy" id="1280837"/>
    <lineage>
        <taxon>Eukaryota</taxon>
        <taxon>Fungi</taxon>
        <taxon>Dikarya</taxon>
        <taxon>Basidiomycota</taxon>
        <taxon>Ustilaginomycotina</taxon>
        <taxon>Exobasidiomycetes</taxon>
        <taxon>Exobasidiales</taxon>
        <taxon>Brachybasidiaceae</taxon>
        <taxon>Meira</taxon>
    </lineage>
</organism>
<dbReference type="AlphaFoldDB" id="A0A316V9A4"/>
<evidence type="ECO:0000313" key="2">
    <source>
        <dbReference type="EMBL" id="PWN34106.1"/>
    </source>
</evidence>
<feature type="non-terminal residue" evidence="2">
    <location>
        <position position="149"/>
    </location>
</feature>
<accession>A0A316V9A4</accession>
<reference evidence="2 3" key="1">
    <citation type="journal article" date="2018" name="Mol. Biol. Evol.">
        <title>Broad Genomic Sampling Reveals a Smut Pathogenic Ancestry of the Fungal Clade Ustilaginomycotina.</title>
        <authorList>
            <person name="Kijpornyongpan T."/>
            <person name="Mondo S.J."/>
            <person name="Barry K."/>
            <person name="Sandor L."/>
            <person name="Lee J."/>
            <person name="Lipzen A."/>
            <person name="Pangilinan J."/>
            <person name="LaButti K."/>
            <person name="Hainaut M."/>
            <person name="Henrissat B."/>
            <person name="Grigoriev I.V."/>
            <person name="Spatafora J.W."/>
            <person name="Aime M.C."/>
        </authorList>
    </citation>
    <scope>NUCLEOTIDE SEQUENCE [LARGE SCALE GENOMIC DNA]</scope>
    <source>
        <strain evidence="2 3">MCA 3882</strain>
    </source>
</reference>
<name>A0A316V9A4_9BASI</name>
<feature type="region of interest" description="Disordered" evidence="1">
    <location>
        <begin position="108"/>
        <end position="149"/>
    </location>
</feature>
<protein>
    <submittedName>
        <fullName evidence="2">Uncharacterized protein</fullName>
    </submittedName>
</protein>
<dbReference type="InParanoid" id="A0A316V9A4"/>